<dbReference type="CDD" id="cd03405">
    <property type="entry name" value="SPFH_HflC"/>
    <property type="match status" value="1"/>
</dbReference>
<feature type="domain" description="Band 7" evidence="6">
    <location>
        <begin position="21"/>
        <end position="199"/>
    </location>
</feature>
<dbReference type="SUPFAM" id="SSF117892">
    <property type="entry name" value="Band 7/SPFH domain"/>
    <property type="match status" value="1"/>
</dbReference>
<name>A0A3B0ZY65_9ZZZZ</name>
<accession>A0A3B0ZY65</accession>
<keyword evidence="3" id="KW-0812">Transmembrane</keyword>
<evidence type="ECO:0000256" key="5">
    <source>
        <dbReference type="ARBA" id="ARBA00023136"/>
    </source>
</evidence>
<dbReference type="InterPro" id="IPR001107">
    <property type="entry name" value="Band_7"/>
</dbReference>
<dbReference type="PANTHER" id="PTHR42911:SF1">
    <property type="entry name" value="MODULATOR OF FTSH PROTEASE HFLC"/>
    <property type="match status" value="1"/>
</dbReference>
<proteinExistence type="inferred from homology"/>
<evidence type="ECO:0000256" key="1">
    <source>
        <dbReference type="ARBA" id="ARBA00004370"/>
    </source>
</evidence>
<dbReference type="InterPro" id="IPR010200">
    <property type="entry name" value="HflC"/>
</dbReference>
<dbReference type="PIRSF" id="PIRSF005651">
    <property type="entry name" value="HflC"/>
    <property type="match status" value="1"/>
</dbReference>
<gene>
    <name evidence="7" type="ORF">MNBD_GAMMA21-1360</name>
</gene>
<keyword evidence="4" id="KW-1133">Transmembrane helix</keyword>
<dbReference type="Pfam" id="PF01145">
    <property type="entry name" value="Band_7"/>
    <property type="match status" value="1"/>
</dbReference>
<comment type="subcellular location">
    <subcellularLocation>
        <location evidence="1">Membrane</location>
    </subcellularLocation>
</comment>
<dbReference type="PANTHER" id="PTHR42911">
    <property type="entry name" value="MODULATOR OF FTSH PROTEASE HFLC"/>
    <property type="match status" value="1"/>
</dbReference>
<dbReference type="InterPro" id="IPR036013">
    <property type="entry name" value="Band_7/SPFH_dom_sf"/>
</dbReference>
<dbReference type="NCBIfam" id="TIGR01932">
    <property type="entry name" value="hflC"/>
    <property type="match status" value="1"/>
</dbReference>
<comment type="similarity">
    <text evidence="2">Belongs to the band 7/mec-2 family. HflC subfamily.</text>
</comment>
<evidence type="ECO:0000256" key="3">
    <source>
        <dbReference type="ARBA" id="ARBA00022692"/>
    </source>
</evidence>
<protein>
    <submittedName>
        <fullName evidence="7">HflC protein</fullName>
    </submittedName>
</protein>
<dbReference type="AlphaFoldDB" id="A0A3B0ZY65"/>
<organism evidence="7">
    <name type="scientific">hydrothermal vent metagenome</name>
    <dbReference type="NCBI Taxonomy" id="652676"/>
    <lineage>
        <taxon>unclassified sequences</taxon>
        <taxon>metagenomes</taxon>
        <taxon>ecological metagenomes</taxon>
    </lineage>
</organism>
<evidence type="ECO:0000256" key="2">
    <source>
        <dbReference type="ARBA" id="ARBA00007862"/>
    </source>
</evidence>
<dbReference type="EMBL" id="UOFR01000017">
    <property type="protein sequence ID" value="VAW92853.1"/>
    <property type="molecule type" value="Genomic_DNA"/>
</dbReference>
<dbReference type="SMART" id="SM00244">
    <property type="entry name" value="PHB"/>
    <property type="match status" value="1"/>
</dbReference>
<evidence type="ECO:0000313" key="7">
    <source>
        <dbReference type="EMBL" id="VAW92853.1"/>
    </source>
</evidence>
<sequence>MSPRQMFLVVALFVIGLLVYASFFTVTERELAIKFRLGEIVKADYEPGLYFQLPLVNNVIKYESRILMLDARPTEYLTIEKKKLVVDFYAKWRIDDVSSFYRTMSRGNINTARQRIFNIINNGLKSQFSQYSLTELVSGEKSERGKLFSTLEVTDTDKKTEEIPVLYRKACLKQQGLTLEDVMDSNVDKKIIDIRALVMCMITAQASAEVKKYGISIVDIRIKRIDLTKKIETDVFARMRSEREQFAAEIRASGKEEAEKMRAGADKQRTIVLANAYKTAQKTRGEGDAKAAETYAYAYNKDKEFYSFYRSLDAYKSSFSGDGDILVLEPDSDFFKYFKQTRPKP</sequence>
<dbReference type="GO" id="GO:0016020">
    <property type="term" value="C:membrane"/>
    <property type="evidence" value="ECO:0007669"/>
    <property type="project" value="UniProtKB-SubCell"/>
</dbReference>
<evidence type="ECO:0000256" key="4">
    <source>
        <dbReference type="ARBA" id="ARBA00022989"/>
    </source>
</evidence>
<reference evidence="7" key="1">
    <citation type="submission" date="2018-06" db="EMBL/GenBank/DDBJ databases">
        <authorList>
            <person name="Zhirakovskaya E."/>
        </authorList>
    </citation>
    <scope>NUCLEOTIDE SEQUENCE</scope>
</reference>
<evidence type="ECO:0000259" key="6">
    <source>
        <dbReference type="SMART" id="SM00244"/>
    </source>
</evidence>
<keyword evidence="5" id="KW-0472">Membrane</keyword>
<dbReference type="Gene3D" id="3.30.479.30">
    <property type="entry name" value="Band 7 domain"/>
    <property type="match status" value="1"/>
</dbReference>